<dbReference type="Proteomes" id="UP000289708">
    <property type="component" value="Unassembled WGS sequence"/>
</dbReference>
<dbReference type="InterPro" id="IPR012340">
    <property type="entry name" value="NA-bd_OB-fold"/>
</dbReference>
<reference evidence="5 6" key="1">
    <citation type="submission" date="2018-12" db="EMBL/GenBank/DDBJ databases">
        <title>bacterium Hansschlegelia zhihuaiae S113.</title>
        <authorList>
            <person name="He J."/>
        </authorList>
    </citation>
    <scope>NUCLEOTIDE SEQUENCE [LARGE SCALE GENOMIC DNA]</scope>
    <source>
        <strain evidence="5 6">S 113</strain>
    </source>
</reference>
<evidence type="ECO:0000256" key="1">
    <source>
        <dbReference type="ARBA" id="ARBA00007391"/>
    </source>
</evidence>
<dbReference type="GO" id="GO:0008408">
    <property type="term" value="F:3'-5' exonuclease activity"/>
    <property type="evidence" value="ECO:0007669"/>
    <property type="project" value="InterPro"/>
</dbReference>
<dbReference type="RefSeq" id="WP_245479454.1">
    <property type="nucleotide sequence ID" value="NZ_RYFI01000001.1"/>
</dbReference>
<accession>A0A4Q0MQ04</accession>
<dbReference type="GO" id="GO:0006260">
    <property type="term" value="P:DNA replication"/>
    <property type="evidence" value="ECO:0007669"/>
    <property type="project" value="InterPro"/>
</dbReference>
<dbReference type="PANTHER" id="PTHR32294">
    <property type="entry name" value="DNA POLYMERASE III SUBUNIT ALPHA"/>
    <property type="match status" value="1"/>
</dbReference>
<dbReference type="CDD" id="cd04485">
    <property type="entry name" value="DnaE_OBF"/>
    <property type="match status" value="1"/>
</dbReference>
<evidence type="ECO:0000259" key="4">
    <source>
        <dbReference type="Pfam" id="PF01336"/>
    </source>
</evidence>
<feature type="region of interest" description="Disordered" evidence="3">
    <location>
        <begin position="248"/>
        <end position="267"/>
    </location>
</feature>
<evidence type="ECO:0000313" key="5">
    <source>
        <dbReference type="EMBL" id="RXF75713.1"/>
    </source>
</evidence>
<feature type="domain" description="OB" evidence="4">
    <location>
        <begin position="167"/>
        <end position="237"/>
    </location>
</feature>
<organism evidence="5 6">
    <name type="scientific">Hansschlegelia zhihuaiae</name>
    <dbReference type="NCBI Taxonomy" id="405005"/>
    <lineage>
        <taxon>Bacteria</taxon>
        <taxon>Pseudomonadati</taxon>
        <taxon>Pseudomonadota</taxon>
        <taxon>Alphaproteobacteria</taxon>
        <taxon>Hyphomicrobiales</taxon>
        <taxon>Methylopilaceae</taxon>
        <taxon>Hansschlegelia</taxon>
    </lineage>
</organism>
<gene>
    <name evidence="5" type="ORF">EK403_01830</name>
</gene>
<comment type="similarity">
    <text evidence="1">Belongs to the DNA polymerase type-C family. DnaE2 subfamily.</text>
</comment>
<dbReference type="Gene3D" id="2.40.50.140">
    <property type="entry name" value="Nucleic acid-binding proteins"/>
    <property type="match status" value="1"/>
</dbReference>
<sequence length="290" mass="31802">GGGRGGARAGLSSILPDPHPASALRPSPPSPLKGEGDARPTSAFPSIEELRRRTRLPKAALIRLADADAFRSMGLDRRAALWEVRRLPDDVTLPLFQAADAAELGMETLAPLPEMPLSEQVVADYQTTRLSLKGHPMQFLRGLFSGEGVATCATVREARDGRRLRCAGVVLVRQKPGSAKGVVFMTVADETGVANAVVWPAIMKTFRKEVMGARLVLIEGRVQRSPEGIVHLVAERLVDRTPELGRLSERELKPPLSRADEVAHPQPERQIHIRRHPRNVRILPPSRDFH</sequence>
<dbReference type="InterPro" id="IPR004365">
    <property type="entry name" value="NA-bd_OB_tRNA"/>
</dbReference>
<dbReference type="EMBL" id="RYFI01000001">
    <property type="protein sequence ID" value="RXF75713.1"/>
    <property type="molecule type" value="Genomic_DNA"/>
</dbReference>
<feature type="non-terminal residue" evidence="5">
    <location>
        <position position="1"/>
    </location>
</feature>
<evidence type="ECO:0000313" key="6">
    <source>
        <dbReference type="Proteomes" id="UP000289708"/>
    </source>
</evidence>
<proteinExistence type="inferred from homology"/>
<name>A0A4Q0MQ04_9HYPH</name>
<feature type="region of interest" description="Disordered" evidence="3">
    <location>
        <begin position="1"/>
        <end position="44"/>
    </location>
</feature>
<dbReference type="InterPro" id="IPR004805">
    <property type="entry name" value="DnaE2/DnaE/PolC"/>
</dbReference>
<dbReference type="PANTHER" id="PTHR32294:SF4">
    <property type="entry name" value="ERROR-PRONE DNA POLYMERASE"/>
    <property type="match status" value="1"/>
</dbReference>
<dbReference type="Pfam" id="PF01336">
    <property type="entry name" value="tRNA_anti-codon"/>
    <property type="match status" value="1"/>
</dbReference>
<comment type="caution">
    <text evidence="5">The sequence shown here is derived from an EMBL/GenBank/DDBJ whole genome shotgun (WGS) entry which is preliminary data.</text>
</comment>
<evidence type="ECO:0000256" key="2">
    <source>
        <dbReference type="ARBA" id="ARBA00017273"/>
    </source>
</evidence>
<keyword evidence="6" id="KW-1185">Reference proteome</keyword>
<evidence type="ECO:0000256" key="3">
    <source>
        <dbReference type="SAM" id="MobiDB-lite"/>
    </source>
</evidence>
<protein>
    <recommendedName>
        <fullName evidence="2">Error-prone DNA polymerase</fullName>
    </recommendedName>
</protein>
<dbReference type="GO" id="GO:0003676">
    <property type="term" value="F:nucleic acid binding"/>
    <property type="evidence" value="ECO:0007669"/>
    <property type="project" value="InterPro"/>
</dbReference>
<dbReference type="AlphaFoldDB" id="A0A4Q0MQ04"/>